<dbReference type="EMBL" id="ACYY01000001">
    <property type="protein sequence ID" value="EEW26931.1"/>
    <property type="molecule type" value="Genomic_DNA"/>
</dbReference>
<evidence type="ECO:0000313" key="8">
    <source>
        <dbReference type="EMBL" id="EEW26931.1"/>
    </source>
</evidence>
<dbReference type="InterPro" id="IPR019885">
    <property type="entry name" value="Tscrpt_reg_HTH_AsnC-type_CS"/>
</dbReference>
<evidence type="ECO:0000256" key="4">
    <source>
        <dbReference type="ARBA" id="ARBA00023471"/>
    </source>
</evidence>
<dbReference type="InterPro" id="IPR036388">
    <property type="entry name" value="WH-like_DNA-bd_sf"/>
</dbReference>
<feature type="domain" description="Siroheme decarboxylase AsnC-like ligand binding" evidence="6">
    <location>
        <begin position="228"/>
        <end position="315"/>
    </location>
</feature>
<evidence type="ECO:0000313" key="9">
    <source>
        <dbReference type="Proteomes" id="UP000010121"/>
    </source>
</evidence>
<comment type="caution">
    <text evidence="8">The sequence shown here is derived from an EMBL/GenBank/DDBJ whole genome shotgun (WGS) entry which is preliminary data.</text>
</comment>
<dbReference type="AlphaFoldDB" id="C8RWI8"/>
<dbReference type="PROSITE" id="PS00519">
    <property type="entry name" value="HTH_ASNC_1"/>
    <property type="match status" value="1"/>
</dbReference>
<evidence type="ECO:0000259" key="6">
    <source>
        <dbReference type="Pfam" id="PF17805"/>
    </source>
</evidence>
<reference evidence="8 9" key="1">
    <citation type="submission" date="2009-08" db="EMBL/GenBank/DDBJ databases">
        <title>The draft genome of Rhodobacter sp. SW2.</title>
        <authorList>
            <consortium name="US DOE Joint Genome Institute (JGI-PGF)"/>
            <person name="Lucas S."/>
            <person name="Copeland A."/>
            <person name="Lapidus A."/>
            <person name="Glavina del Rio T."/>
            <person name="Tice H."/>
            <person name="Bruce D."/>
            <person name="Goodwin L."/>
            <person name="Pitluck S."/>
            <person name="Larimer F."/>
            <person name="Land M.L."/>
            <person name="Hauser L."/>
            <person name="Emerson D."/>
        </authorList>
    </citation>
    <scope>NUCLEOTIDE SEQUENCE [LARGE SCALE GENOMIC DNA]</scope>
    <source>
        <strain evidence="8 9">SW2</strain>
    </source>
</reference>
<dbReference type="InterPro" id="IPR053953">
    <property type="entry name" value="NirdL-like_HTH"/>
</dbReference>
<dbReference type="Gene3D" id="3.30.70.3460">
    <property type="match status" value="2"/>
</dbReference>
<sequence>MDRLPALDHRLLDEFQRDLPLVPQPFAAIAAALGVTEAAVLARLVALQAAGTIARVGATVRPNTAGASTLAALAVPAARIEAVAALVGAEPGVNHSYLREHRWNLWFVATAPDADALAASLARIGASTGLAVLDLPLLRAFNIDLGFRLGGARAAAGPDRGVDGAALLPGDRPLLQALTQGLPLVARPYAAVAAALGWTEARVIDRIGALAAARILTRVGVIVRHRAIGWAANAMVVWQVPAARMAAAGAALAAHPGVTLCYQRQTVHGVWPYGLFSMIHGQSRAQALQVLDTAAALPALAGLPNRVLFSTRCFKQTGALLHPEAA</sequence>
<proteinExistence type="inferred from homology"/>
<dbReference type="InterPro" id="IPR040523">
    <property type="entry name" value="AsnC_trans_reg2"/>
</dbReference>
<dbReference type="PANTHER" id="PTHR43413">
    <property type="entry name" value="TRANSCRIPTIONAL REGULATOR, ASNC FAMILY"/>
    <property type="match status" value="1"/>
</dbReference>
<feature type="domain" description="Siroheme decarboxylase NirL-like HTH" evidence="7">
    <location>
        <begin position="171"/>
        <end position="215"/>
    </location>
</feature>
<dbReference type="eggNOG" id="COG1522">
    <property type="taxonomic scope" value="Bacteria"/>
</dbReference>
<evidence type="ECO:0000256" key="3">
    <source>
        <dbReference type="ARBA" id="ARBA00023457"/>
    </source>
</evidence>
<comment type="similarity">
    <text evidence="3">Belongs to the Ahb/Nir family.</text>
</comment>
<dbReference type="InterPro" id="IPR050684">
    <property type="entry name" value="HTH-Siroheme_Decarb"/>
</dbReference>
<keyword evidence="9" id="KW-1185">Reference proteome</keyword>
<dbReference type="STRING" id="371731.Rsw2DRAFT_0166"/>
<protein>
    <recommendedName>
        <fullName evidence="4">siroheme decarboxylase</fullName>
        <ecNumber evidence="4">4.1.1.111</ecNumber>
    </recommendedName>
</protein>
<dbReference type="Pfam" id="PF22451">
    <property type="entry name" value="NirdL-like_HTH"/>
    <property type="match status" value="2"/>
</dbReference>
<organism evidence="8 9">
    <name type="scientific">Rhodobacter ferrooxidans</name>
    <dbReference type="NCBI Taxonomy" id="371731"/>
    <lineage>
        <taxon>Bacteria</taxon>
        <taxon>Pseudomonadati</taxon>
        <taxon>Pseudomonadota</taxon>
        <taxon>Alphaproteobacteria</taxon>
        <taxon>Rhodobacterales</taxon>
        <taxon>Rhodobacter group</taxon>
        <taxon>Rhodobacter</taxon>
    </lineage>
</organism>
<evidence type="ECO:0000256" key="2">
    <source>
        <dbReference type="ARBA" id="ARBA00023444"/>
    </source>
</evidence>
<dbReference type="OrthoDB" id="9806536at2"/>
<dbReference type="GO" id="GO:0016829">
    <property type="term" value="F:lyase activity"/>
    <property type="evidence" value="ECO:0007669"/>
    <property type="project" value="UniProtKB-KW"/>
</dbReference>
<feature type="domain" description="Siroheme decarboxylase NirL-like HTH" evidence="7">
    <location>
        <begin position="8"/>
        <end position="53"/>
    </location>
</feature>
<comment type="pathway">
    <text evidence="2">Porphyrin-containing compound metabolism.</text>
</comment>
<dbReference type="RefSeq" id="WP_008027077.1">
    <property type="nucleotide sequence ID" value="NZ_ACYY01000001.1"/>
</dbReference>
<keyword evidence="1" id="KW-0456">Lyase</keyword>
<gene>
    <name evidence="8" type="ORF">Rsw2DRAFT_0166</name>
</gene>
<evidence type="ECO:0000256" key="5">
    <source>
        <dbReference type="ARBA" id="ARBA00048470"/>
    </source>
</evidence>
<name>C8RWI8_9RHOB</name>
<feature type="domain" description="Siroheme decarboxylase AsnC-like ligand binding" evidence="6">
    <location>
        <begin position="67"/>
        <end position="141"/>
    </location>
</feature>
<comment type="catalytic activity">
    <reaction evidence="5">
        <text>siroheme + 2 H(+) = 12,18-didecarboxysiroheme + 2 CO2</text>
        <dbReference type="Rhea" id="RHEA:19093"/>
        <dbReference type="ChEBI" id="CHEBI:15378"/>
        <dbReference type="ChEBI" id="CHEBI:16526"/>
        <dbReference type="ChEBI" id="CHEBI:60052"/>
        <dbReference type="ChEBI" id="CHEBI:140497"/>
        <dbReference type="EC" id="4.1.1.111"/>
    </reaction>
</comment>
<evidence type="ECO:0000259" key="7">
    <source>
        <dbReference type="Pfam" id="PF22451"/>
    </source>
</evidence>
<dbReference type="Gene3D" id="1.10.10.10">
    <property type="entry name" value="Winged helix-like DNA-binding domain superfamily/Winged helix DNA-binding domain"/>
    <property type="match status" value="1"/>
</dbReference>
<evidence type="ECO:0000256" key="1">
    <source>
        <dbReference type="ARBA" id="ARBA00023239"/>
    </source>
</evidence>
<dbReference type="EC" id="4.1.1.111" evidence="4"/>
<accession>C8RWI8</accession>
<dbReference type="Proteomes" id="UP000010121">
    <property type="component" value="Unassembled WGS sequence"/>
</dbReference>
<dbReference type="PANTHER" id="PTHR43413:SF1">
    <property type="entry name" value="SIROHEME DECARBOXYLASE NIRL SUBUNIT"/>
    <property type="match status" value="1"/>
</dbReference>
<dbReference type="Pfam" id="PF17805">
    <property type="entry name" value="AsnC_trans_reg2"/>
    <property type="match status" value="2"/>
</dbReference>